<dbReference type="InterPro" id="IPR018528">
    <property type="entry name" value="Preph_deHydtase_CS"/>
</dbReference>
<keyword evidence="13" id="KW-1185">Reference proteome</keyword>
<feature type="domain" description="Prephenate dehydratase" evidence="10">
    <location>
        <begin position="4"/>
        <end position="181"/>
    </location>
</feature>
<dbReference type="RefSeq" id="WP_170033756.1">
    <property type="nucleotide sequence ID" value="NZ_JABDTL010000001.1"/>
</dbReference>
<dbReference type="InterPro" id="IPR045865">
    <property type="entry name" value="ACT-like_dom_sf"/>
</dbReference>
<feature type="site" description="Essential for prephenate dehydratase activity" evidence="8">
    <location>
        <position position="174"/>
    </location>
</feature>
<dbReference type="PANTHER" id="PTHR21022:SF19">
    <property type="entry name" value="PREPHENATE DEHYDRATASE-RELATED"/>
    <property type="match status" value="1"/>
</dbReference>
<proteinExistence type="predicted"/>
<dbReference type="UniPathway" id="UPA00121">
    <property type="reaction ID" value="UER00345"/>
</dbReference>
<evidence type="ECO:0000256" key="1">
    <source>
        <dbReference type="ARBA" id="ARBA00004741"/>
    </source>
</evidence>
<evidence type="ECO:0000256" key="8">
    <source>
        <dbReference type="PIRSR" id="PIRSR001500-2"/>
    </source>
</evidence>
<dbReference type="GO" id="GO:0004664">
    <property type="term" value="F:prephenate dehydratase activity"/>
    <property type="evidence" value="ECO:0007669"/>
    <property type="project" value="UniProtKB-UniRule"/>
</dbReference>
<evidence type="ECO:0000259" key="10">
    <source>
        <dbReference type="PROSITE" id="PS51171"/>
    </source>
</evidence>
<dbReference type="InterPro" id="IPR008242">
    <property type="entry name" value="Chor_mutase/pphenate_deHydtase"/>
</dbReference>
<evidence type="ECO:0000256" key="5">
    <source>
        <dbReference type="ARBA" id="ARBA00023222"/>
    </source>
</evidence>
<evidence type="ECO:0000313" key="12">
    <source>
        <dbReference type="EMBL" id="MBB6071136.1"/>
    </source>
</evidence>
<dbReference type="SUPFAM" id="SSF53850">
    <property type="entry name" value="Periplasmic binding protein-like II"/>
    <property type="match status" value="1"/>
</dbReference>
<dbReference type="AlphaFoldDB" id="A0A841GZH8"/>
<evidence type="ECO:0000256" key="9">
    <source>
        <dbReference type="RuleBase" id="RU361254"/>
    </source>
</evidence>
<dbReference type="CDD" id="cd13631">
    <property type="entry name" value="PBP2_Ct-PDT_like"/>
    <property type="match status" value="1"/>
</dbReference>
<keyword evidence="4 9" id="KW-0057">Aromatic amino acid biosynthesis</keyword>
<organism evidence="12 13">
    <name type="scientific">Longimicrobium terrae</name>
    <dbReference type="NCBI Taxonomy" id="1639882"/>
    <lineage>
        <taxon>Bacteria</taxon>
        <taxon>Pseudomonadati</taxon>
        <taxon>Gemmatimonadota</taxon>
        <taxon>Longimicrobiia</taxon>
        <taxon>Longimicrobiales</taxon>
        <taxon>Longimicrobiaceae</taxon>
        <taxon>Longimicrobium</taxon>
    </lineage>
</organism>
<dbReference type="Proteomes" id="UP000582837">
    <property type="component" value="Unassembled WGS sequence"/>
</dbReference>
<dbReference type="Gene3D" id="3.40.190.10">
    <property type="entry name" value="Periplasmic binding protein-like II"/>
    <property type="match status" value="2"/>
</dbReference>
<dbReference type="PANTHER" id="PTHR21022">
    <property type="entry name" value="PREPHENATE DEHYDRATASE P PROTEIN"/>
    <property type="match status" value="1"/>
</dbReference>
<evidence type="ECO:0000256" key="4">
    <source>
        <dbReference type="ARBA" id="ARBA00023141"/>
    </source>
</evidence>
<dbReference type="GO" id="GO:0009094">
    <property type="term" value="P:L-phenylalanine biosynthetic process"/>
    <property type="evidence" value="ECO:0007669"/>
    <property type="project" value="UniProtKB-UniPathway"/>
</dbReference>
<dbReference type="PROSITE" id="PS51171">
    <property type="entry name" value="PREPHENATE_DEHYDR_3"/>
    <property type="match status" value="1"/>
</dbReference>
<evidence type="ECO:0000256" key="2">
    <source>
        <dbReference type="ARBA" id="ARBA00013147"/>
    </source>
</evidence>
<dbReference type="EMBL" id="JACHIA010000007">
    <property type="protein sequence ID" value="MBB6071136.1"/>
    <property type="molecule type" value="Genomic_DNA"/>
</dbReference>
<evidence type="ECO:0000256" key="7">
    <source>
        <dbReference type="ARBA" id="ARBA00047848"/>
    </source>
</evidence>
<dbReference type="InterPro" id="IPR002912">
    <property type="entry name" value="ACT_dom"/>
</dbReference>
<dbReference type="PROSITE" id="PS00857">
    <property type="entry name" value="PREPHENATE_DEHYDR_1"/>
    <property type="match status" value="1"/>
</dbReference>
<gene>
    <name evidence="9" type="primary">pheA</name>
    <name evidence="12" type="ORF">HNQ61_002760</name>
</gene>
<evidence type="ECO:0000256" key="6">
    <source>
        <dbReference type="ARBA" id="ARBA00023239"/>
    </source>
</evidence>
<evidence type="ECO:0000313" key="13">
    <source>
        <dbReference type="Proteomes" id="UP000582837"/>
    </source>
</evidence>
<sequence length="286" mass="29522">MTTRVAFQGELGAFSDGAVRVFFGRAAEPVACREFADVAASVLAGEVHFGLLPVENTLAGSVVAAYDVLATRPLVIVGEVVTPIHHCMLGIPGASLDGITRVRSHPVALAQCTRWLASRPGVQAVAAYDTAGSARDVAAAADPTLAAIAGRGAADRYGLAVLAADVEDRPDNQTRFLVVAARDGHTGAALPRHGGAMKSALVAETQNAPGALVGILAPFAARGINLSKLESRPTGEPWRYRFLIEIDADAASGDTAAALAEARRHASRLDVLGSFPRWTGAVETGG</sequence>
<dbReference type="PROSITE" id="PS00858">
    <property type="entry name" value="PREPHENATE_DEHYDR_2"/>
    <property type="match status" value="1"/>
</dbReference>
<evidence type="ECO:0000259" key="11">
    <source>
        <dbReference type="PROSITE" id="PS51671"/>
    </source>
</evidence>
<feature type="domain" description="ACT" evidence="11">
    <location>
        <begin position="200"/>
        <end position="276"/>
    </location>
</feature>
<dbReference type="Pfam" id="PF01842">
    <property type="entry name" value="ACT"/>
    <property type="match status" value="1"/>
</dbReference>
<keyword evidence="6 9" id="KW-0456">Lyase</keyword>
<dbReference type="Gene3D" id="3.30.70.260">
    <property type="match status" value="1"/>
</dbReference>
<dbReference type="SUPFAM" id="SSF55021">
    <property type="entry name" value="ACT-like"/>
    <property type="match status" value="1"/>
</dbReference>
<keyword evidence="5 9" id="KW-0584">Phenylalanine biosynthesis</keyword>
<dbReference type="EC" id="4.2.1.51" evidence="2 9"/>
<protein>
    <recommendedName>
        <fullName evidence="2 9">Prephenate dehydratase</fullName>
        <shortName evidence="9">PDT</shortName>
        <ecNumber evidence="2 9">4.2.1.51</ecNumber>
    </recommendedName>
</protein>
<comment type="caution">
    <text evidence="12">The sequence shown here is derived from an EMBL/GenBank/DDBJ whole genome shotgun (WGS) entry which is preliminary data.</text>
</comment>
<dbReference type="CDD" id="cd04905">
    <property type="entry name" value="ACT_CM-PDT"/>
    <property type="match status" value="1"/>
</dbReference>
<dbReference type="PROSITE" id="PS51671">
    <property type="entry name" value="ACT"/>
    <property type="match status" value="1"/>
</dbReference>
<evidence type="ECO:0000256" key="3">
    <source>
        <dbReference type="ARBA" id="ARBA00022605"/>
    </source>
</evidence>
<comment type="catalytic activity">
    <reaction evidence="7 9">
        <text>prephenate + H(+) = 3-phenylpyruvate + CO2 + H2O</text>
        <dbReference type="Rhea" id="RHEA:21648"/>
        <dbReference type="ChEBI" id="CHEBI:15377"/>
        <dbReference type="ChEBI" id="CHEBI:15378"/>
        <dbReference type="ChEBI" id="CHEBI:16526"/>
        <dbReference type="ChEBI" id="CHEBI:18005"/>
        <dbReference type="ChEBI" id="CHEBI:29934"/>
        <dbReference type="EC" id="4.2.1.51"/>
    </reaction>
</comment>
<keyword evidence="3 9" id="KW-0028">Amino-acid biosynthesis</keyword>
<name>A0A841GZH8_9BACT</name>
<dbReference type="PIRSF" id="PIRSF001500">
    <property type="entry name" value="Chor_mut_pdt_Ppr"/>
    <property type="match status" value="1"/>
</dbReference>
<reference evidence="12 13" key="1">
    <citation type="submission" date="2020-08" db="EMBL/GenBank/DDBJ databases">
        <title>Genomic Encyclopedia of Type Strains, Phase IV (KMG-IV): sequencing the most valuable type-strain genomes for metagenomic binning, comparative biology and taxonomic classification.</title>
        <authorList>
            <person name="Goeker M."/>
        </authorList>
    </citation>
    <scope>NUCLEOTIDE SEQUENCE [LARGE SCALE GENOMIC DNA]</scope>
    <source>
        <strain evidence="12 13">DSM 29007</strain>
    </source>
</reference>
<accession>A0A841GZH8</accession>
<comment type="pathway">
    <text evidence="1 9">Amino-acid biosynthesis; L-phenylalanine biosynthesis; phenylpyruvate from prephenate: step 1/1.</text>
</comment>
<dbReference type="GO" id="GO:0005737">
    <property type="term" value="C:cytoplasm"/>
    <property type="evidence" value="ECO:0007669"/>
    <property type="project" value="TreeGrafter"/>
</dbReference>
<dbReference type="Pfam" id="PF00800">
    <property type="entry name" value="PDT"/>
    <property type="match status" value="1"/>
</dbReference>
<dbReference type="InterPro" id="IPR001086">
    <property type="entry name" value="Preph_deHydtase"/>
</dbReference>